<evidence type="ECO:0000313" key="2">
    <source>
        <dbReference type="Proteomes" id="UP000218385"/>
    </source>
</evidence>
<name>A0AB33EAI2_9PSED</name>
<dbReference type="RefSeq" id="WP_096479594.1">
    <property type="nucleotide sequence ID" value="NZ_CP023466.1"/>
</dbReference>
<accession>A0AB33EAI2</accession>
<proteinExistence type="predicted"/>
<organism evidence="1 2">
    <name type="scientific">Pseudomonas frederiksbergensis</name>
    <dbReference type="NCBI Taxonomy" id="104087"/>
    <lineage>
        <taxon>Bacteria</taxon>
        <taxon>Pseudomonadati</taxon>
        <taxon>Pseudomonadota</taxon>
        <taxon>Gammaproteobacteria</taxon>
        <taxon>Pseudomonadales</taxon>
        <taxon>Pseudomonadaceae</taxon>
        <taxon>Pseudomonas</taxon>
    </lineage>
</organism>
<sequence length="136" mass="14778">MTPSTITSATTGTFTATIDGSDFIAARVNIDSDADDVHHFSGSMGSELPNDDFQSIYITTKKDVENGSHTYPKGIDTLVCITKKGQITDKAKISEGTCTVDFDKATQHFKMSFDVMADYPPNLRLHIEGSFDLTSS</sequence>
<reference evidence="1 2" key="1">
    <citation type="submission" date="2017-09" db="EMBL/GenBank/DDBJ databases">
        <title>Complete Genome sequence of Lysobacter capsici KNU-15.</title>
        <authorList>
            <person name="Kim M.-C."/>
            <person name="Yi H."/>
            <person name="Lee D.-W."/>
            <person name="Shin J.-H."/>
        </authorList>
    </citation>
    <scope>NUCLEOTIDE SEQUENCE [LARGE SCALE GENOMIC DNA]</scope>
    <source>
        <strain evidence="1 2">KNU-15</strain>
    </source>
</reference>
<evidence type="ECO:0008006" key="3">
    <source>
        <dbReference type="Google" id="ProtNLM"/>
    </source>
</evidence>
<evidence type="ECO:0000313" key="1">
    <source>
        <dbReference type="EMBL" id="ATE75986.1"/>
    </source>
</evidence>
<dbReference type="EMBL" id="CP023466">
    <property type="protein sequence ID" value="ATE75986.1"/>
    <property type="molecule type" value="Genomic_DNA"/>
</dbReference>
<protein>
    <recommendedName>
        <fullName evidence="3">Lipid/polyisoprenoid-binding YceI-like domain-containing protein</fullName>
    </recommendedName>
</protein>
<gene>
    <name evidence="1" type="ORF">CNN82_05985</name>
</gene>
<dbReference type="Proteomes" id="UP000218385">
    <property type="component" value="Chromosome"/>
</dbReference>
<dbReference type="AlphaFoldDB" id="A0AB33EAI2"/>